<organism evidence="2 3">
    <name type="scientific">Hemibagrus wyckioides</name>
    <dbReference type="NCBI Taxonomy" id="337641"/>
    <lineage>
        <taxon>Eukaryota</taxon>
        <taxon>Metazoa</taxon>
        <taxon>Chordata</taxon>
        <taxon>Craniata</taxon>
        <taxon>Vertebrata</taxon>
        <taxon>Euteleostomi</taxon>
        <taxon>Actinopterygii</taxon>
        <taxon>Neopterygii</taxon>
        <taxon>Teleostei</taxon>
        <taxon>Ostariophysi</taxon>
        <taxon>Siluriformes</taxon>
        <taxon>Bagridae</taxon>
        <taxon>Hemibagrus</taxon>
    </lineage>
</organism>
<dbReference type="AlphaFoldDB" id="A0A9D3SJ40"/>
<proteinExistence type="predicted"/>
<accession>A0A9D3SJ40</accession>
<protein>
    <submittedName>
        <fullName evidence="2">Uncharacterized protein</fullName>
    </submittedName>
</protein>
<keyword evidence="1" id="KW-0472">Membrane</keyword>
<keyword evidence="3" id="KW-1185">Reference proteome</keyword>
<gene>
    <name evidence="2" type="ORF">KOW79_010897</name>
</gene>
<dbReference type="Proteomes" id="UP000824219">
    <property type="component" value="Linkage Group LG12"/>
</dbReference>
<dbReference type="EMBL" id="JAHKSW010000012">
    <property type="protein sequence ID" value="KAG7325972.1"/>
    <property type="molecule type" value="Genomic_DNA"/>
</dbReference>
<name>A0A9D3SJ40_9TELE</name>
<evidence type="ECO:0000256" key="1">
    <source>
        <dbReference type="SAM" id="Phobius"/>
    </source>
</evidence>
<keyword evidence="1" id="KW-0812">Transmembrane</keyword>
<reference evidence="2 3" key="1">
    <citation type="submission" date="2021-06" db="EMBL/GenBank/DDBJ databases">
        <title>Chromosome-level genome assembly of the red-tail catfish (Hemibagrus wyckioides).</title>
        <authorList>
            <person name="Shao F."/>
        </authorList>
    </citation>
    <scope>NUCLEOTIDE SEQUENCE [LARGE SCALE GENOMIC DNA]</scope>
    <source>
        <strain evidence="2">EC202008001</strain>
        <tissue evidence="2">Blood</tissue>
    </source>
</reference>
<sequence>MQINTTCDQLSSGDAFNYTKLDSLQREGCEFSWKSPDDIVLGFEEFLIRKSCESGIRLIARCFKPSETIEYIFNVINSTISPPHATETPGAQTAGFSSTTAIIIPVALFVIGGLLVIGCYKLKKRWILAYNRVFKSAGNGVI</sequence>
<evidence type="ECO:0000313" key="2">
    <source>
        <dbReference type="EMBL" id="KAG7325972.1"/>
    </source>
</evidence>
<dbReference type="OrthoDB" id="8982146at2759"/>
<feature type="transmembrane region" description="Helical" evidence="1">
    <location>
        <begin position="102"/>
        <end position="122"/>
    </location>
</feature>
<keyword evidence="1" id="KW-1133">Transmembrane helix</keyword>
<evidence type="ECO:0000313" key="3">
    <source>
        <dbReference type="Proteomes" id="UP000824219"/>
    </source>
</evidence>
<comment type="caution">
    <text evidence="2">The sequence shown here is derived from an EMBL/GenBank/DDBJ whole genome shotgun (WGS) entry which is preliminary data.</text>
</comment>